<dbReference type="Pfam" id="PF01926">
    <property type="entry name" value="MMR_HSR1"/>
    <property type="match status" value="1"/>
</dbReference>
<accession>A0A7R8WQ79</accession>
<feature type="region of interest" description="G4" evidence="12">
    <location>
        <begin position="234"/>
        <end position="237"/>
    </location>
</feature>
<feature type="region of interest" description="G5" evidence="12">
    <location>
        <begin position="264"/>
        <end position="266"/>
    </location>
</feature>
<name>A0A7R8WQ79_9CRUS</name>
<organism evidence="13">
    <name type="scientific">Cyprideis torosa</name>
    <dbReference type="NCBI Taxonomy" id="163714"/>
    <lineage>
        <taxon>Eukaryota</taxon>
        <taxon>Metazoa</taxon>
        <taxon>Ecdysozoa</taxon>
        <taxon>Arthropoda</taxon>
        <taxon>Crustacea</taxon>
        <taxon>Oligostraca</taxon>
        <taxon>Ostracoda</taxon>
        <taxon>Podocopa</taxon>
        <taxon>Podocopida</taxon>
        <taxon>Cytherocopina</taxon>
        <taxon>Cytheroidea</taxon>
        <taxon>Cytherideidae</taxon>
        <taxon>Cyprideis</taxon>
    </lineage>
</organism>
<dbReference type="InterPro" id="IPR036389">
    <property type="entry name" value="RNase_III_sf"/>
</dbReference>
<dbReference type="InterPro" id="IPR005662">
    <property type="entry name" value="GTPase_Era-like"/>
</dbReference>
<evidence type="ECO:0000256" key="12">
    <source>
        <dbReference type="PROSITE-ProRule" id="PRU01050"/>
    </source>
</evidence>
<dbReference type="NCBIfam" id="TIGR00436">
    <property type="entry name" value="era"/>
    <property type="match status" value="1"/>
</dbReference>
<evidence type="ECO:0000256" key="4">
    <source>
        <dbReference type="ARBA" id="ARBA00021310"/>
    </source>
</evidence>
<dbReference type="InterPro" id="IPR009019">
    <property type="entry name" value="KH_sf_prok-type"/>
</dbReference>
<evidence type="ECO:0000256" key="3">
    <source>
        <dbReference type="ARBA" id="ARBA00019149"/>
    </source>
</evidence>
<feature type="region of interest" description="G1" evidence="12">
    <location>
        <begin position="125"/>
        <end position="132"/>
    </location>
</feature>
<dbReference type="GO" id="GO:0005829">
    <property type="term" value="C:cytosol"/>
    <property type="evidence" value="ECO:0007669"/>
    <property type="project" value="TreeGrafter"/>
</dbReference>
<dbReference type="InterPro" id="IPR027417">
    <property type="entry name" value="P-loop_NTPase"/>
</dbReference>
<dbReference type="PROSITE" id="PS51713">
    <property type="entry name" value="G_ERA"/>
    <property type="match status" value="1"/>
</dbReference>
<dbReference type="PANTHER" id="PTHR42698:SF1">
    <property type="entry name" value="GTPASE ERA, MITOCHONDRIAL"/>
    <property type="match status" value="1"/>
</dbReference>
<feature type="region of interest" description="G2" evidence="12">
    <location>
        <begin position="151"/>
        <end position="155"/>
    </location>
</feature>
<dbReference type="InterPro" id="IPR005225">
    <property type="entry name" value="Small_GTP-bd"/>
</dbReference>
<dbReference type="SUPFAM" id="SSF57863">
    <property type="entry name" value="ArfGap/RecO-like zinc finger"/>
    <property type="match status" value="1"/>
</dbReference>
<dbReference type="InterPro" id="IPR042242">
    <property type="entry name" value="RecO_C"/>
</dbReference>
<dbReference type="GO" id="GO:0019843">
    <property type="term" value="F:rRNA binding"/>
    <property type="evidence" value="ECO:0007669"/>
    <property type="project" value="TreeGrafter"/>
</dbReference>
<dbReference type="CDD" id="cd22534">
    <property type="entry name" value="KH-II_Era"/>
    <property type="match status" value="1"/>
</dbReference>
<comment type="similarity">
    <text evidence="1">Belongs to the RecO family.</text>
</comment>
<dbReference type="InterPro" id="IPR004044">
    <property type="entry name" value="KH_dom_type_2"/>
</dbReference>
<evidence type="ECO:0000313" key="13">
    <source>
        <dbReference type="EMBL" id="CAD7236065.1"/>
    </source>
</evidence>
<proteinExistence type="inferred from homology"/>
<evidence type="ECO:0000256" key="5">
    <source>
        <dbReference type="ARBA" id="ARBA00022741"/>
    </source>
</evidence>
<evidence type="ECO:0000256" key="11">
    <source>
        <dbReference type="PROSITE-ProRule" id="PRU00118"/>
    </source>
</evidence>
<keyword evidence="5 12" id="KW-0547">Nucleotide-binding</keyword>
<dbReference type="NCBIfam" id="TIGR00231">
    <property type="entry name" value="small_GTP"/>
    <property type="match status" value="1"/>
</dbReference>
<feature type="non-terminal residue" evidence="13">
    <location>
        <position position="1"/>
    </location>
</feature>
<feature type="region of interest" description="G3" evidence="12">
    <location>
        <begin position="172"/>
        <end position="175"/>
    </location>
</feature>
<dbReference type="GO" id="GO:0006281">
    <property type="term" value="P:DNA repair"/>
    <property type="evidence" value="ECO:0007669"/>
    <property type="project" value="InterPro"/>
</dbReference>
<dbReference type="InterPro" id="IPR022572">
    <property type="entry name" value="DNA_rep/recomb_RecO_N"/>
</dbReference>
<dbReference type="Gene3D" id="3.30.300.20">
    <property type="match status" value="1"/>
</dbReference>
<dbReference type="Gene3D" id="3.40.50.300">
    <property type="entry name" value="P-loop containing nucleotide triphosphate hydrolases"/>
    <property type="match status" value="1"/>
</dbReference>
<dbReference type="PROSITE" id="PS50137">
    <property type="entry name" value="DS_RBD"/>
    <property type="match status" value="1"/>
</dbReference>
<dbReference type="InterPro" id="IPR012340">
    <property type="entry name" value="NA-bd_OB-fold"/>
</dbReference>
<evidence type="ECO:0000256" key="8">
    <source>
        <dbReference type="ARBA" id="ARBA00023172"/>
    </source>
</evidence>
<dbReference type="PROSITE" id="PS50823">
    <property type="entry name" value="KH_TYPE_2"/>
    <property type="match status" value="1"/>
</dbReference>
<dbReference type="AlphaFoldDB" id="A0A7R8WQ79"/>
<dbReference type="Pfam" id="PF11967">
    <property type="entry name" value="RecO_N"/>
    <property type="match status" value="1"/>
</dbReference>
<keyword evidence="6 11" id="KW-0694">RNA-binding</keyword>
<dbReference type="SUPFAM" id="SSF54814">
    <property type="entry name" value="Prokaryotic type KH domain (KH-domain type II)"/>
    <property type="match status" value="1"/>
</dbReference>
<dbReference type="GO" id="GO:0005525">
    <property type="term" value="F:GTP binding"/>
    <property type="evidence" value="ECO:0007669"/>
    <property type="project" value="UniProtKB-UniRule"/>
</dbReference>
<dbReference type="NCBIfam" id="NF000908">
    <property type="entry name" value="PRK00089.1"/>
    <property type="match status" value="1"/>
</dbReference>
<dbReference type="Pfam" id="PF02565">
    <property type="entry name" value="RecO_C"/>
    <property type="match status" value="1"/>
</dbReference>
<dbReference type="GO" id="GO:0043024">
    <property type="term" value="F:ribosomal small subunit binding"/>
    <property type="evidence" value="ECO:0007669"/>
    <property type="project" value="TreeGrafter"/>
</dbReference>
<evidence type="ECO:0000256" key="6">
    <source>
        <dbReference type="ARBA" id="ARBA00022884"/>
    </source>
</evidence>
<comment type="similarity">
    <text evidence="2 12">Belongs to the TRAFAC class TrmE-Era-EngA-EngB-Septin-like GTPase superfamily. Era GTPase family.</text>
</comment>
<keyword evidence="8" id="KW-0233">DNA recombination</keyword>
<dbReference type="GO" id="GO:0000028">
    <property type="term" value="P:ribosomal small subunit assembly"/>
    <property type="evidence" value="ECO:0007669"/>
    <property type="project" value="TreeGrafter"/>
</dbReference>
<dbReference type="SUPFAM" id="SSF52540">
    <property type="entry name" value="P-loop containing nucleoside triphosphate hydrolases"/>
    <property type="match status" value="1"/>
</dbReference>
<dbReference type="GO" id="GO:0004525">
    <property type="term" value="F:ribonuclease III activity"/>
    <property type="evidence" value="ECO:0007669"/>
    <property type="project" value="InterPro"/>
</dbReference>
<dbReference type="PROSITE" id="PS50142">
    <property type="entry name" value="RNASE_3_2"/>
    <property type="match status" value="1"/>
</dbReference>
<dbReference type="InterPro" id="IPR030388">
    <property type="entry name" value="G_ERA_dom"/>
</dbReference>
<evidence type="ECO:0000256" key="9">
    <source>
        <dbReference type="ARBA" id="ARBA00030975"/>
    </source>
</evidence>
<dbReference type="InterPro" id="IPR015946">
    <property type="entry name" value="KH_dom-like_a/b"/>
</dbReference>
<evidence type="ECO:0000256" key="10">
    <source>
        <dbReference type="ARBA" id="ARBA00033409"/>
    </source>
</evidence>
<dbReference type="InterPro" id="IPR037278">
    <property type="entry name" value="ARFGAP/RecO"/>
</dbReference>
<dbReference type="InterPro" id="IPR014720">
    <property type="entry name" value="dsRBD_dom"/>
</dbReference>
<dbReference type="HAMAP" id="MF_00201">
    <property type="entry name" value="RecO"/>
    <property type="match status" value="1"/>
</dbReference>
<gene>
    <name evidence="13" type="ORF">CTOB1V02_LOCUS13880</name>
</gene>
<dbReference type="InterPro" id="IPR006073">
    <property type="entry name" value="GTP-bd"/>
</dbReference>
<dbReference type="CDD" id="cd10845">
    <property type="entry name" value="DSRM_RNAse_III_family"/>
    <property type="match status" value="1"/>
</dbReference>
<sequence length="567" mass="63308">MAEEHGLGETLKLGPGELKSGGFRRHSIMEDAMEAIIGAVFLLRGFSYARDYILALFQDRLDNLPASDTLKDPKSRLQEWLQSRGETLPVYAVVEVQGEAHKQTFTSDCRVAYRDIVTHAVVIAGRPNVGKSTLLNAFVGVHLAAATNKPQTTRNRILGICSDETSQIVFLDTPGIHIGGKRLLNRTLNRTAIATLPEGDVVMFVVEAGRWTEEEEAVLHHVRSLSAPVVLVVNKVDKVDDKSELIPFLQLVQGKFEFAEIIPVSAHREKNVRYLLKQLRNYLPEAPFAFPADEITNRNMRFIAAEMVREQLTDELAQELPYSLAVDIEQFDETPEAVVIGAVIYVEKAGQKGIVIGNQGKRLKSVGTKARHRIEAIMGQHVRLRLWVKDSAIVLHSRRYRESSRIIELFTRQYGRIAAVARVSSRKGAGQSVQFQPFTELFVSWSGRGELKSLRQSDLVKQWSLKGRASICGLYVNELLLGLLQKELAMPELYLYYQQALGNLEGDDDVATALRYFELQLLDEMGYLPSLDTDSSTGECLVEGAVVFFSPSQGVTRVRTSIPDAFP</sequence>
<dbReference type="Gene3D" id="1.10.1520.10">
    <property type="entry name" value="Ribonuclease III domain"/>
    <property type="match status" value="1"/>
</dbReference>
<dbReference type="CDD" id="cd00593">
    <property type="entry name" value="RIBOc"/>
    <property type="match status" value="1"/>
</dbReference>
<reference evidence="13" key="1">
    <citation type="submission" date="2020-11" db="EMBL/GenBank/DDBJ databases">
        <authorList>
            <person name="Tran Van P."/>
        </authorList>
    </citation>
    <scope>NUCLEOTIDE SEQUENCE</scope>
</reference>
<dbReference type="InterPro" id="IPR003717">
    <property type="entry name" value="RecO"/>
</dbReference>
<evidence type="ECO:0000256" key="1">
    <source>
        <dbReference type="ARBA" id="ARBA00007452"/>
    </source>
</evidence>
<dbReference type="SUPFAM" id="SSF50249">
    <property type="entry name" value="Nucleic acid-binding proteins"/>
    <property type="match status" value="1"/>
</dbReference>
<dbReference type="InterPro" id="IPR000999">
    <property type="entry name" value="RNase_III_dom"/>
</dbReference>
<dbReference type="SUPFAM" id="SSF54768">
    <property type="entry name" value="dsRNA-binding domain-like"/>
    <property type="match status" value="1"/>
</dbReference>
<evidence type="ECO:0000256" key="2">
    <source>
        <dbReference type="ARBA" id="ARBA00007921"/>
    </source>
</evidence>
<dbReference type="HAMAP" id="MF_00367">
    <property type="entry name" value="GTPase_Era"/>
    <property type="match status" value="1"/>
</dbReference>
<dbReference type="Gene3D" id="3.30.160.20">
    <property type="match status" value="1"/>
</dbReference>
<keyword evidence="7 12" id="KW-0342">GTP-binding</keyword>
<dbReference type="Gene3D" id="2.40.50.140">
    <property type="entry name" value="Nucleic acid-binding proteins"/>
    <property type="match status" value="1"/>
</dbReference>
<protein>
    <recommendedName>
        <fullName evidence="4">DNA repair protein RecO</fullName>
    </recommendedName>
    <alternativeName>
        <fullName evidence="9">ERA-like protein 1</fullName>
    </alternativeName>
    <alternativeName>
        <fullName evidence="3">GTPase Era, mitochondrial</fullName>
    </alternativeName>
    <alternativeName>
        <fullName evidence="10">Recombination protein O</fullName>
    </alternativeName>
</protein>
<evidence type="ECO:0000256" key="7">
    <source>
        <dbReference type="ARBA" id="ARBA00023134"/>
    </source>
</evidence>
<dbReference type="PANTHER" id="PTHR42698">
    <property type="entry name" value="GTPASE ERA"/>
    <property type="match status" value="1"/>
</dbReference>
<dbReference type="OrthoDB" id="8954335at2759"/>
<dbReference type="Pfam" id="PF00035">
    <property type="entry name" value="dsrm"/>
    <property type="match status" value="1"/>
</dbReference>
<dbReference type="GO" id="GO:0006310">
    <property type="term" value="P:DNA recombination"/>
    <property type="evidence" value="ECO:0007669"/>
    <property type="project" value="UniProtKB-KW"/>
</dbReference>
<dbReference type="GO" id="GO:0006396">
    <property type="term" value="P:RNA processing"/>
    <property type="evidence" value="ECO:0007669"/>
    <property type="project" value="InterPro"/>
</dbReference>
<dbReference type="NCBIfam" id="TIGR00613">
    <property type="entry name" value="reco"/>
    <property type="match status" value="1"/>
</dbReference>
<dbReference type="Gene3D" id="1.20.1440.120">
    <property type="entry name" value="Recombination protein O, C-terminal domain"/>
    <property type="match status" value="1"/>
</dbReference>
<dbReference type="CDD" id="cd04163">
    <property type="entry name" value="Era"/>
    <property type="match status" value="1"/>
</dbReference>
<dbReference type="Pfam" id="PF14622">
    <property type="entry name" value="Ribonucleas_3_3"/>
    <property type="match status" value="1"/>
</dbReference>
<dbReference type="EMBL" id="OB676337">
    <property type="protein sequence ID" value="CAD7236065.1"/>
    <property type="molecule type" value="Genomic_DNA"/>
</dbReference>